<organism evidence="1">
    <name type="scientific">Leviviridae sp</name>
    <dbReference type="NCBI Taxonomy" id="2027243"/>
    <lineage>
        <taxon>Viruses</taxon>
        <taxon>Riboviria</taxon>
        <taxon>Orthornavirae</taxon>
        <taxon>Lenarviricota</taxon>
        <taxon>Leviviricetes</taxon>
        <taxon>Norzivirales</taxon>
        <taxon>Fiersviridae</taxon>
    </lineage>
</organism>
<proteinExistence type="predicted"/>
<gene>
    <name evidence="1" type="ORF">H1Bulk30972_000004</name>
</gene>
<reference evidence="1" key="1">
    <citation type="submission" date="2019-05" db="EMBL/GenBank/DDBJ databases">
        <title>Metatranscriptomic reconstruction reveals RNA viruses with the potential to shape carbon cycling in soil.</title>
        <authorList>
            <person name="Starr E.P."/>
            <person name="Nuccio E."/>
            <person name="Pett-Ridge J."/>
            <person name="Banfield J.F."/>
            <person name="Firestone M.K."/>
        </authorList>
    </citation>
    <scope>NUCLEOTIDE SEQUENCE</scope>
    <source>
        <strain evidence="1">H1_Bulk_30_scaffold_972</strain>
    </source>
</reference>
<accession>A0A514D9B0</accession>
<protein>
    <submittedName>
        <fullName evidence="1">Uncharacterized protein</fullName>
    </submittedName>
</protein>
<evidence type="ECO:0000313" key="1">
    <source>
        <dbReference type="EMBL" id="QDH90199.1"/>
    </source>
</evidence>
<name>A0A514D9B0_9VIRU</name>
<dbReference type="EMBL" id="MN035337">
    <property type="protein sequence ID" value="QDH90199.1"/>
    <property type="molecule type" value="Genomic_RNA"/>
</dbReference>
<sequence>MEPDMFVANVLVRLTDSNGVSKLAMIPVMHVRTRFGVVRRFPPNAIPVERVEPPRLILT</sequence>